<proteinExistence type="predicted"/>
<reference evidence="1 2" key="1">
    <citation type="submission" date="2018-06" db="EMBL/GenBank/DDBJ databases">
        <authorList>
            <consortium name="Pathogen Informatics"/>
            <person name="Doyle S."/>
        </authorList>
    </citation>
    <scope>NUCLEOTIDE SEQUENCE [LARGE SCALE GENOMIC DNA]</scope>
    <source>
        <strain evidence="1 2">NCTC12278</strain>
    </source>
</reference>
<dbReference type="STRING" id="1123303.GCA_000372425_01294"/>
<dbReference type="KEGG" id="sfer:NCTC12278_01710"/>
<evidence type="ECO:0000313" key="2">
    <source>
        <dbReference type="Proteomes" id="UP000249495"/>
    </source>
</evidence>
<dbReference type="AlphaFoldDB" id="A0A2X3Y2Q9"/>
<organism evidence="1 2">
    <name type="scientific">Streptococcus ferus</name>
    <dbReference type="NCBI Taxonomy" id="1345"/>
    <lineage>
        <taxon>Bacteria</taxon>
        <taxon>Bacillati</taxon>
        <taxon>Bacillota</taxon>
        <taxon>Bacilli</taxon>
        <taxon>Lactobacillales</taxon>
        <taxon>Streptococcaceae</taxon>
        <taxon>Streptococcus</taxon>
    </lineage>
</organism>
<dbReference type="RefSeq" id="WP_018030617.1">
    <property type="nucleotide sequence ID" value="NZ_JBGXUQ010000016.1"/>
</dbReference>
<sequence>MDCLLGTSQALSDGDLGELEKTLEKQTVRILAGFYKGRPSTIKSTYKQKMAASAKAAKKTLKASAGALDQEVKGTFSTAIKTAVKEKATGYDKL</sequence>
<evidence type="ECO:0000313" key="1">
    <source>
        <dbReference type="EMBL" id="SQF41112.1"/>
    </source>
</evidence>
<name>A0A2X3Y2Q9_9STRE</name>
<protein>
    <submittedName>
        <fullName evidence="1">Uncharacterized protein</fullName>
    </submittedName>
</protein>
<gene>
    <name evidence="1" type="ORF">NCTC12278_01710</name>
</gene>
<accession>A0A2X3Y2Q9</accession>
<dbReference type="Proteomes" id="UP000249495">
    <property type="component" value="Chromosome 1"/>
</dbReference>
<keyword evidence="2" id="KW-1185">Reference proteome</keyword>
<dbReference type="EMBL" id="LS483343">
    <property type="protein sequence ID" value="SQF41112.1"/>
    <property type="molecule type" value="Genomic_DNA"/>
</dbReference>